<name>A0A8R1W605_ACYPI</name>
<dbReference type="EnsemblMetazoa" id="XM_003245311.4">
    <property type="protein sequence ID" value="XP_003245359.1"/>
    <property type="gene ID" value="LOC100570242"/>
</dbReference>
<feature type="transmembrane region" description="Helical" evidence="1">
    <location>
        <begin position="6"/>
        <end position="23"/>
    </location>
</feature>
<protein>
    <submittedName>
        <fullName evidence="2">Uncharacterized protein</fullName>
    </submittedName>
</protein>
<feature type="transmembrane region" description="Helical" evidence="1">
    <location>
        <begin position="183"/>
        <end position="203"/>
    </location>
</feature>
<keyword evidence="1" id="KW-1133">Transmembrane helix</keyword>
<evidence type="ECO:0000313" key="3">
    <source>
        <dbReference type="Proteomes" id="UP000007819"/>
    </source>
</evidence>
<dbReference type="Pfam" id="PF07898">
    <property type="entry name" value="DUF1676"/>
    <property type="match status" value="1"/>
</dbReference>
<dbReference type="KEGG" id="api:100570242"/>
<evidence type="ECO:0000313" key="2">
    <source>
        <dbReference type="EnsemblMetazoa" id="XP_003245359.1"/>
    </source>
</evidence>
<reference evidence="3" key="1">
    <citation type="submission" date="2010-06" db="EMBL/GenBank/DDBJ databases">
        <authorList>
            <person name="Jiang H."/>
            <person name="Abraham K."/>
            <person name="Ali S."/>
            <person name="Alsbrooks S.L."/>
            <person name="Anim B.N."/>
            <person name="Anosike U.S."/>
            <person name="Attaway T."/>
            <person name="Bandaranaike D.P."/>
            <person name="Battles P.K."/>
            <person name="Bell S.N."/>
            <person name="Bell A.V."/>
            <person name="Beltran B."/>
            <person name="Bickham C."/>
            <person name="Bustamante Y."/>
            <person name="Caleb T."/>
            <person name="Canada A."/>
            <person name="Cardenas V."/>
            <person name="Carter K."/>
            <person name="Chacko J."/>
            <person name="Chandrabose M.N."/>
            <person name="Chavez D."/>
            <person name="Chavez A."/>
            <person name="Chen L."/>
            <person name="Chu H.-S."/>
            <person name="Claassen K.J."/>
            <person name="Cockrell R."/>
            <person name="Collins M."/>
            <person name="Cooper J.A."/>
            <person name="Cree A."/>
            <person name="Curry S.M."/>
            <person name="Da Y."/>
            <person name="Dao M.D."/>
            <person name="Das B."/>
            <person name="Davila M.-L."/>
            <person name="Davy-Carroll L."/>
            <person name="Denson S."/>
            <person name="Dinh H."/>
            <person name="Ebong V.E."/>
            <person name="Edwards J.R."/>
            <person name="Egan A."/>
            <person name="El-Daye J."/>
            <person name="Escobedo L."/>
            <person name="Fernandez S."/>
            <person name="Fernando P.R."/>
            <person name="Flagg N."/>
            <person name="Forbes L.D."/>
            <person name="Fowler R.G."/>
            <person name="Fu Q."/>
            <person name="Gabisi R.A."/>
            <person name="Ganer J."/>
            <person name="Garbino Pronczuk A."/>
            <person name="Garcia R.M."/>
            <person name="Garner T."/>
            <person name="Garrett T.E."/>
            <person name="Gonzalez D.A."/>
            <person name="Hamid H."/>
            <person name="Hawkins E.S."/>
            <person name="Hirani K."/>
            <person name="Hogues M.E."/>
            <person name="Hollins B."/>
            <person name="Hsiao C.-H."/>
            <person name="Jabil R."/>
            <person name="James M.L."/>
            <person name="Jhangiani S.N."/>
            <person name="Johnson B."/>
            <person name="Johnson Q."/>
            <person name="Joshi V."/>
            <person name="Kalu J.B."/>
            <person name="Kam C."/>
            <person name="Kashfia A."/>
            <person name="Keebler J."/>
            <person name="Kisamo H."/>
            <person name="Kovar C.L."/>
            <person name="Lago L.A."/>
            <person name="Lai C.-Y."/>
            <person name="Laidlaw J."/>
            <person name="Lara F."/>
            <person name="Le T.-K."/>
            <person name="Lee S.L."/>
            <person name="Legall F.H."/>
            <person name="Lemon S.J."/>
            <person name="Lewis L.R."/>
            <person name="Li B."/>
            <person name="Liu Y."/>
            <person name="Liu Y.-S."/>
            <person name="Lopez J."/>
            <person name="Lozado R.J."/>
            <person name="Lu J."/>
            <person name="Madu R.C."/>
            <person name="Maheshwari M."/>
            <person name="Maheshwari R."/>
            <person name="Malloy K."/>
            <person name="Martinez E."/>
            <person name="Mathew T."/>
            <person name="Mercado I.C."/>
            <person name="Mercado C."/>
            <person name="Meyer B."/>
            <person name="Montgomery K."/>
            <person name="Morgan M.B."/>
            <person name="Munidasa M."/>
            <person name="Nazareth L.V."/>
            <person name="Nelson J."/>
            <person name="Ng B.M."/>
            <person name="Nguyen N.B."/>
            <person name="Nguyen P.Q."/>
            <person name="Nguyen T."/>
            <person name="Obregon M."/>
            <person name="Okwuonu G.O."/>
            <person name="Onwere C.G."/>
            <person name="Orozco G."/>
            <person name="Parra A."/>
            <person name="Patel S."/>
            <person name="Patil S."/>
            <person name="Perez A."/>
            <person name="Perez Y."/>
            <person name="Pham C."/>
            <person name="Primus E.L."/>
            <person name="Pu L.-L."/>
            <person name="Puazo M."/>
            <person name="Qin X."/>
            <person name="Quiroz J.B."/>
            <person name="Reese J."/>
            <person name="Richards S."/>
            <person name="Rives C.M."/>
            <person name="Robberts R."/>
            <person name="Ruiz S.J."/>
            <person name="Ruiz M.J."/>
            <person name="Santibanez J."/>
            <person name="Schneider B.W."/>
            <person name="Sisson I."/>
            <person name="Smith M."/>
            <person name="Sodergren E."/>
            <person name="Song X.-Z."/>
            <person name="Song B.B."/>
            <person name="Summersgill H."/>
            <person name="Thelus R."/>
            <person name="Thornton R.D."/>
            <person name="Trejos Z.Y."/>
            <person name="Usmani K."/>
            <person name="Vattathil S."/>
            <person name="Villasana D."/>
            <person name="Walker D.L."/>
            <person name="Wang S."/>
            <person name="Wang K."/>
            <person name="White C.S."/>
            <person name="Williams A.C."/>
            <person name="Williamson J."/>
            <person name="Wilson K."/>
            <person name="Woghiren I.O."/>
            <person name="Woodworth J.R."/>
            <person name="Worley K.C."/>
            <person name="Wright R.A."/>
            <person name="Wu W."/>
            <person name="Young L."/>
            <person name="Zhang L."/>
            <person name="Zhang J."/>
            <person name="Zhu Y."/>
            <person name="Muzny D.M."/>
            <person name="Weinstock G."/>
            <person name="Gibbs R.A."/>
        </authorList>
    </citation>
    <scope>NUCLEOTIDE SEQUENCE [LARGE SCALE GENOMIC DNA]</scope>
    <source>
        <strain evidence="3">LSR1</strain>
    </source>
</reference>
<dbReference type="PANTHER" id="PTHR21879:SF22">
    <property type="entry name" value="FI03362P-RELATED"/>
    <property type="match status" value="1"/>
</dbReference>
<dbReference type="PANTHER" id="PTHR21879">
    <property type="entry name" value="FI03362P-RELATED-RELATED"/>
    <property type="match status" value="1"/>
</dbReference>
<feature type="transmembrane region" description="Helical" evidence="1">
    <location>
        <begin position="160"/>
        <end position="177"/>
    </location>
</feature>
<dbReference type="OrthoDB" id="6620280at2759"/>
<dbReference type="InterPro" id="IPR012464">
    <property type="entry name" value="DUF1676"/>
</dbReference>
<dbReference type="Proteomes" id="UP000007819">
    <property type="component" value="Chromosome X"/>
</dbReference>
<proteinExistence type="predicted"/>
<keyword evidence="1" id="KW-0472">Membrane</keyword>
<dbReference type="RefSeq" id="XP_003245359.1">
    <property type="nucleotide sequence ID" value="XM_003245311.3"/>
</dbReference>
<organism evidence="2 3">
    <name type="scientific">Acyrthosiphon pisum</name>
    <name type="common">Pea aphid</name>
    <dbReference type="NCBI Taxonomy" id="7029"/>
    <lineage>
        <taxon>Eukaryota</taxon>
        <taxon>Metazoa</taxon>
        <taxon>Ecdysozoa</taxon>
        <taxon>Arthropoda</taxon>
        <taxon>Hexapoda</taxon>
        <taxon>Insecta</taxon>
        <taxon>Pterygota</taxon>
        <taxon>Neoptera</taxon>
        <taxon>Paraneoptera</taxon>
        <taxon>Hemiptera</taxon>
        <taxon>Sternorrhyncha</taxon>
        <taxon>Aphidomorpha</taxon>
        <taxon>Aphidoidea</taxon>
        <taxon>Aphididae</taxon>
        <taxon>Macrosiphini</taxon>
        <taxon>Acyrthosiphon</taxon>
    </lineage>
</organism>
<accession>A0A8R1W605</accession>
<dbReference type="AlphaFoldDB" id="A0A8R1W605"/>
<keyword evidence="1" id="KW-0812">Transmembrane</keyword>
<dbReference type="GeneID" id="100570242"/>
<keyword evidence="3" id="KW-1185">Reference proteome</keyword>
<evidence type="ECO:0000256" key="1">
    <source>
        <dbReference type="SAM" id="Phobius"/>
    </source>
</evidence>
<reference evidence="2" key="2">
    <citation type="submission" date="2022-06" db="UniProtKB">
        <authorList>
            <consortium name="EnsemblMetazoa"/>
        </authorList>
    </citation>
    <scope>IDENTIFICATION</scope>
</reference>
<dbReference type="GO" id="GO:0016020">
    <property type="term" value="C:membrane"/>
    <property type="evidence" value="ECO:0007669"/>
    <property type="project" value="TreeGrafter"/>
</dbReference>
<sequence>MFSPIAISFVCVSLAVFGSTASVPQQSQQQQLRQEDGFGTVLWSVLDDCFGDITSAVPATVCLKSKALTALDRALGKSAVTLTEGVILTARAGKSLAVDPQADRADRAALDAAPDADSKNAMLDDMLANRMDRLMSTRTIVLDGVDQEGRKKKDKGMQQAIMMAGMTAAAVMGPMALKIIALISVKALLISKIALVLSGIIVLKKLMQPQQGGGGGGGHETESPHHYGRSIEGAAHHMAYSGQKQ</sequence>